<name>A0ABV5D5M6_9ACTN</name>
<comment type="caution">
    <text evidence="3">The sequence shown here is derived from an EMBL/GenBank/DDBJ whole genome shotgun (WGS) entry which is preliminary data.</text>
</comment>
<keyword evidence="4" id="KW-1185">Reference proteome</keyword>
<evidence type="ECO:0008006" key="5">
    <source>
        <dbReference type="Google" id="ProtNLM"/>
    </source>
</evidence>
<accession>A0ABV5D5M6</accession>
<feature type="region of interest" description="Disordered" evidence="1">
    <location>
        <begin position="83"/>
        <end position="113"/>
    </location>
</feature>
<evidence type="ECO:0000256" key="1">
    <source>
        <dbReference type="SAM" id="MobiDB-lite"/>
    </source>
</evidence>
<feature type="transmembrane region" description="Helical" evidence="2">
    <location>
        <begin position="40"/>
        <end position="61"/>
    </location>
</feature>
<feature type="region of interest" description="Disordered" evidence="1">
    <location>
        <begin position="214"/>
        <end position="258"/>
    </location>
</feature>
<reference evidence="3 4" key="1">
    <citation type="submission" date="2024-01" db="EMBL/GenBank/DDBJ databases">
        <title>Genome mining of biosynthetic gene clusters to explore secondary metabolites of Streptomyces sp.</title>
        <authorList>
            <person name="Baig A."/>
            <person name="Ajitkumar Shintre N."/>
            <person name="Kumar H."/>
            <person name="Anbarasu A."/>
            <person name="Ramaiah S."/>
        </authorList>
    </citation>
    <scope>NUCLEOTIDE SEQUENCE [LARGE SCALE GENOMIC DNA]</scope>
    <source>
        <strain evidence="3 4">A03</strain>
    </source>
</reference>
<evidence type="ECO:0000313" key="4">
    <source>
        <dbReference type="Proteomes" id="UP001585018"/>
    </source>
</evidence>
<proteinExistence type="predicted"/>
<feature type="region of interest" description="Disordered" evidence="1">
    <location>
        <begin position="1"/>
        <end position="34"/>
    </location>
</feature>
<dbReference type="EMBL" id="JAYMRR010000002">
    <property type="protein sequence ID" value="MFB8748019.1"/>
    <property type="molecule type" value="Genomic_DNA"/>
</dbReference>
<evidence type="ECO:0000256" key="2">
    <source>
        <dbReference type="SAM" id="Phobius"/>
    </source>
</evidence>
<keyword evidence="2" id="KW-0812">Transmembrane</keyword>
<evidence type="ECO:0000313" key="3">
    <source>
        <dbReference type="EMBL" id="MFB8748019.1"/>
    </source>
</evidence>
<gene>
    <name evidence="3" type="ORF">VSS30_04295</name>
</gene>
<organism evidence="3 4">
    <name type="scientific">Streptomyces parvulus</name>
    <dbReference type="NCBI Taxonomy" id="146923"/>
    <lineage>
        <taxon>Bacteria</taxon>
        <taxon>Bacillati</taxon>
        <taxon>Actinomycetota</taxon>
        <taxon>Actinomycetes</taxon>
        <taxon>Kitasatosporales</taxon>
        <taxon>Streptomycetaceae</taxon>
        <taxon>Streptomyces</taxon>
    </lineage>
</organism>
<protein>
    <recommendedName>
        <fullName evidence="5">Serine/threonine protein kinase</fullName>
    </recommendedName>
</protein>
<feature type="compositionally biased region" description="Low complexity" evidence="1">
    <location>
        <begin position="83"/>
        <end position="96"/>
    </location>
</feature>
<feature type="compositionally biased region" description="Basic and acidic residues" evidence="1">
    <location>
        <begin position="1"/>
        <end position="10"/>
    </location>
</feature>
<keyword evidence="2" id="KW-1133">Transmembrane helix</keyword>
<feature type="compositionally biased region" description="Gly residues" evidence="1">
    <location>
        <begin position="227"/>
        <end position="242"/>
    </location>
</feature>
<keyword evidence="2" id="KW-0472">Membrane</keyword>
<dbReference type="Proteomes" id="UP001585018">
    <property type="component" value="Unassembled WGS sequence"/>
</dbReference>
<dbReference type="RefSeq" id="WP_376718248.1">
    <property type="nucleotide sequence ID" value="NZ_JAYMRR010000002.1"/>
</dbReference>
<sequence length="258" mass="25935">MPLHAGEHRAVAPSRPGPHRAGPDRGGPGPGGPDRRRFRLYGLVAVVVCAVVLPFAVASAGPSRETGPEAPAAVRILAPGGDAKASADGADLAPAPSGTAPARSPLPPGPATAVRCGPELTSPEGVEAQTCVLAQGPETWARTYYRNATGDRLEAVLSLMEADGRSLRMRCAVSAEDAPGTCETPRQRTRHGLAGYTAVAEFAGRAGYGPLLLRTGSNRDAGHGEEGGPGAGAGGDTDGGLVGRADREGSNSPAETGS</sequence>